<organism evidence="3 4">
    <name type="scientific">Cinara cedri</name>
    <dbReference type="NCBI Taxonomy" id="506608"/>
    <lineage>
        <taxon>Eukaryota</taxon>
        <taxon>Metazoa</taxon>
        <taxon>Ecdysozoa</taxon>
        <taxon>Arthropoda</taxon>
        <taxon>Hexapoda</taxon>
        <taxon>Insecta</taxon>
        <taxon>Pterygota</taxon>
        <taxon>Neoptera</taxon>
        <taxon>Paraneoptera</taxon>
        <taxon>Hemiptera</taxon>
        <taxon>Sternorrhyncha</taxon>
        <taxon>Aphidomorpha</taxon>
        <taxon>Aphidoidea</taxon>
        <taxon>Aphididae</taxon>
        <taxon>Lachninae</taxon>
        <taxon>Cinara</taxon>
    </lineage>
</organism>
<protein>
    <submittedName>
        <fullName evidence="3">F-box domain,Galactose-binding domain-like,F-box associated (FBA) domain</fullName>
    </submittedName>
</protein>
<dbReference type="PANTHER" id="PTHR12125">
    <property type="entry name" value="F-BOX ONLY PROTEIN 6-LIKE PROTEIN"/>
    <property type="match status" value="1"/>
</dbReference>
<dbReference type="GO" id="GO:0061630">
    <property type="term" value="F:ubiquitin protein ligase activity"/>
    <property type="evidence" value="ECO:0007669"/>
    <property type="project" value="TreeGrafter"/>
</dbReference>
<keyword evidence="4" id="KW-1185">Reference proteome</keyword>
<name>A0A5E4MRV0_9HEMI</name>
<reference evidence="3 4" key="1">
    <citation type="submission" date="2019-08" db="EMBL/GenBank/DDBJ databases">
        <authorList>
            <person name="Alioto T."/>
            <person name="Alioto T."/>
            <person name="Gomez Garrido J."/>
        </authorList>
    </citation>
    <scope>NUCLEOTIDE SEQUENCE [LARGE SCALE GENOMIC DNA]</scope>
</reference>
<dbReference type="Gene3D" id="2.60.120.260">
    <property type="entry name" value="Galactose-binding domain-like"/>
    <property type="match status" value="1"/>
</dbReference>
<dbReference type="InterPro" id="IPR039752">
    <property type="entry name" value="F-box_only"/>
</dbReference>
<proteinExistence type="predicted"/>
<feature type="domain" description="FBA" evidence="2">
    <location>
        <begin position="137"/>
        <end position="324"/>
    </location>
</feature>
<gene>
    <name evidence="3" type="ORF">CINCED_3A023884</name>
</gene>
<dbReference type="OrthoDB" id="1107553at2759"/>
<dbReference type="Pfam" id="PF04300">
    <property type="entry name" value="FBA"/>
    <property type="match status" value="1"/>
</dbReference>
<dbReference type="FunFam" id="2.60.120.260:FF:000012">
    <property type="entry name" value="F-box only protein 2"/>
    <property type="match status" value="1"/>
</dbReference>
<dbReference type="Gene3D" id="1.20.1280.50">
    <property type="match status" value="1"/>
</dbReference>
<dbReference type="InterPro" id="IPR008979">
    <property type="entry name" value="Galactose-bd-like_sf"/>
</dbReference>
<dbReference type="Pfam" id="PF00646">
    <property type="entry name" value="F-box"/>
    <property type="match status" value="1"/>
</dbReference>
<dbReference type="AlphaFoldDB" id="A0A5E4MRV0"/>
<dbReference type="PROSITE" id="PS50181">
    <property type="entry name" value="FBOX"/>
    <property type="match status" value="1"/>
</dbReference>
<dbReference type="SUPFAM" id="SSF81383">
    <property type="entry name" value="F-box domain"/>
    <property type="match status" value="1"/>
</dbReference>
<sequence>MFYVSLLQFFYFIVVPIFFKHKLKLIYDTAILIYSFKMNKIKLKMKFFNRSVKVKKEKPFDLLPDEMIICLLSFVDVDSLLNCRIVCKRWRSFIDAHVFHEKASRGNEIVNNGKGYYSFSQIDSNTVRKLEFPWYVFYAICKYDPFNRNLVQNHCGQDNFNHWALKNNTLSRFLWIIEQIPVGADPLPDDPDFDGHTSCFVSTYRLCSKCQTITLKNHGLTSTLMKLLKPDILVSEWYSGRFDCGCKYAFRANVHDSTERVLEQHNYNDNLLQGQANKWTKISHIFKNQSNASSISIYHAGVDTQYWSGHYGSKVSGTVLKVMLPIKLKCTESRIKI</sequence>
<dbReference type="InterPro" id="IPR001810">
    <property type="entry name" value="F-box_dom"/>
</dbReference>
<dbReference type="InterPro" id="IPR036047">
    <property type="entry name" value="F-box-like_dom_sf"/>
</dbReference>
<evidence type="ECO:0000259" key="1">
    <source>
        <dbReference type="PROSITE" id="PS50181"/>
    </source>
</evidence>
<dbReference type="GO" id="GO:0005737">
    <property type="term" value="C:cytoplasm"/>
    <property type="evidence" value="ECO:0007669"/>
    <property type="project" value="TreeGrafter"/>
</dbReference>
<evidence type="ECO:0000313" key="3">
    <source>
        <dbReference type="EMBL" id="VVC34170.1"/>
    </source>
</evidence>
<dbReference type="PROSITE" id="PS51114">
    <property type="entry name" value="FBA"/>
    <property type="match status" value="1"/>
</dbReference>
<dbReference type="GO" id="GO:0036503">
    <property type="term" value="P:ERAD pathway"/>
    <property type="evidence" value="ECO:0007669"/>
    <property type="project" value="TreeGrafter"/>
</dbReference>
<accession>A0A5E4MRV0</accession>
<dbReference type="GO" id="GO:0031146">
    <property type="term" value="P:SCF-dependent proteasomal ubiquitin-dependent protein catabolic process"/>
    <property type="evidence" value="ECO:0007669"/>
    <property type="project" value="TreeGrafter"/>
</dbReference>
<dbReference type="SMART" id="SM00256">
    <property type="entry name" value="FBOX"/>
    <property type="match status" value="1"/>
</dbReference>
<dbReference type="SUPFAM" id="SSF49785">
    <property type="entry name" value="Galactose-binding domain-like"/>
    <property type="match status" value="1"/>
</dbReference>
<dbReference type="GO" id="GO:0006516">
    <property type="term" value="P:glycoprotein catabolic process"/>
    <property type="evidence" value="ECO:0007669"/>
    <property type="project" value="TreeGrafter"/>
</dbReference>
<evidence type="ECO:0000259" key="2">
    <source>
        <dbReference type="PROSITE" id="PS51114"/>
    </source>
</evidence>
<evidence type="ECO:0000313" key="4">
    <source>
        <dbReference type="Proteomes" id="UP000325440"/>
    </source>
</evidence>
<dbReference type="InterPro" id="IPR007397">
    <property type="entry name" value="F-box-assoc_dom"/>
</dbReference>
<feature type="domain" description="F-box" evidence="1">
    <location>
        <begin position="57"/>
        <end position="103"/>
    </location>
</feature>
<dbReference type="GO" id="GO:0019005">
    <property type="term" value="C:SCF ubiquitin ligase complex"/>
    <property type="evidence" value="ECO:0007669"/>
    <property type="project" value="TreeGrafter"/>
</dbReference>
<dbReference type="PANTHER" id="PTHR12125:SF5">
    <property type="entry name" value="F-BOX DOMAIN-CONTAINING PROTEIN"/>
    <property type="match status" value="1"/>
</dbReference>
<dbReference type="Proteomes" id="UP000325440">
    <property type="component" value="Unassembled WGS sequence"/>
</dbReference>
<dbReference type="EMBL" id="CABPRJ010000985">
    <property type="protein sequence ID" value="VVC34170.1"/>
    <property type="molecule type" value="Genomic_DNA"/>
</dbReference>
<dbReference type="SMART" id="SM01198">
    <property type="entry name" value="FBA"/>
    <property type="match status" value="1"/>
</dbReference>
<dbReference type="CDD" id="cd09917">
    <property type="entry name" value="F-box_SF"/>
    <property type="match status" value="1"/>
</dbReference>